<evidence type="ECO:0000313" key="1">
    <source>
        <dbReference type="EMBL" id="ETN13151.1"/>
    </source>
</evidence>
<accession>W2QJQ8</accession>
<dbReference type="EMBL" id="KI669575">
    <property type="protein sequence ID" value="ETN13151.1"/>
    <property type="molecule type" value="Genomic_DNA"/>
</dbReference>
<evidence type="ECO:0000313" key="2">
    <source>
        <dbReference type="Proteomes" id="UP000018817"/>
    </source>
</evidence>
<gene>
    <name evidence="1" type="ORF">PPTG_08071</name>
</gene>
<dbReference type="GeneID" id="20177900"/>
<dbReference type="AlphaFoldDB" id="W2QJQ8"/>
<dbReference type="RefSeq" id="XP_008901226.1">
    <property type="nucleotide sequence ID" value="XM_008902978.1"/>
</dbReference>
<name>W2QJQ8_PHYN3</name>
<reference evidence="1 2" key="2">
    <citation type="submission" date="2013-11" db="EMBL/GenBank/DDBJ databases">
        <title>The Genome Sequence of Phytophthora parasitica INRA-310.</title>
        <authorList>
            <consortium name="The Broad Institute Genomics Platform"/>
            <person name="Russ C."/>
            <person name="Tyler B."/>
            <person name="Panabieres F."/>
            <person name="Shan W."/>
            <person name="Tripathy S."/>
            <person name="Grunwald N."/>
            <person name="Machado M."/>
            <person name="Johnson C.S."/>
            <person name="Arredondo F."/>
            <person name="Hong C."/>
            <person name="Coffey M."/>
            <person name="Young S.K."/>
            <person name="Zeng Q."/>
            <person name="Gargeya S."/>
            <person name="Fitzgerald M."/>
            <person name="Abouelleil A."/>
            <person name="Alvarado L."/>
            <person name="Chapman S.B."/>
            <person name="Gainer-Dewar J."/>
            <person name="Goldberg J."/>
            <person name="Griggs A."/>
            <person name="Gujja S."/>
            <person name="Hansen M."/>
            <person name="Howarth C."/>
            <person name="Imamovic A."/>
            <person name="Ireland A."/>
            <person name="Larimer J."/>
            <person name="McCowan C."/>
            <person name="Murphy C."/>
            <person name="Pearson M."/>
            <person name="Poon T.W."/>
            <person name="Priest M."/>
            <person name="Roberts A."/>
            <person name="Saif S."/>
            <person name="Shea T."/>
            <person name="Sykes S."/>
            <person name="Wortman J."/>
            <person name="Nusbaum C."/>
            <person name="Birren B."/>
        </authorList>
    </citation>
    <scope>NUCLEOTIDE SEQUENCE [LARGE SCALE GENOMIC DNA]</scope>
    <source>
        <strain evidence="1 2">INRA-310</strain>
    </source>
</reference>
<dbReference type="Proteomes" id="UP000018817">
    <property type="component" value="Unassembled WGS sequence"/>
</dbReference>
<organism evidence="1 2">
    <name type="scientific">Phytophthora nicotianae (strain INRA-310)</name>
    <name type="common">Phytophthora parasitica</name>
    <dbReference type="NCBI Taxonomy" id="761204"/>
    <lineage>
        <taxon>Eukaryota</taxon>
        <taxon>Sar</taxon>
        <taxon>Stramenopiles</taxon>
        <taxon>Oomycota</taxon>
        <taxon>Peronosporomycetes</taxon>
        <taxon>Peronosporales</taxon>
        <taxon>Peronosporaceae</taxon>
        <taxon>Phytophthora</taxon>
    </lineage>
</organism>
<protein>
    <submittedName>
        <fullName evidence="1">Uncharacterized protein</fullName>
    </submittedName>
</protein>
<sequence>MGIRSSHRRERAHNCDGLARQHDVCLVGSCARRQLCHDPHDCYPSSQDYLRVVHSSKRYQPLRADFLEVFQAWAAHPVVLGYSDYESWRHGGRHSPAGELGQAQYQVLCTDVLLDLMTLRSIRDLESVVLTRLVESLGKLSTTRYICEYFGMDVHHMQRRTGRQLCRETVFAAEEAGRTFT</sequence>
<dbReference type="VEuPathDB" id="FungiDB:PPTG_08071"/>
<proteinExistence type="predicted"/>
<reference evidence="2" key="1">
    <citation type="submission" date="2011-12" db="EMBL/GenBank/DDBJ databases">
        <authorList>
            <consortium name="The Broad Institute Genome Sequencing Platform"/>
            <person name="Russ C."/>
            <person name="Tyler B."/>
            <person name="Panabieres F."/>
            <person name="Shan W."/>
            <person name="Tripathy S."/>
            <person name="Grunwald N."/>
            <person name="Machado M."/>
            <person name="Young S.K."/>
            <person name="Zeng Q."/>
            <person name="Gargeya S."/>
            <person name="Fitzgerald M."/>
            <person name="Haas B."/>
            <person name="Abouelleil A."/>
            <person name="Alvarado L."/>
            <person name="Arachchi H.M."/>
            <person name="Berlin A."/>
            <person name="Chapman S.B."/>
            <person name="Gearin G."/>
            <person name="Goldberg J."/>
            <person name="Griggs A."/>
            <person name="Gujja S."/>
            <person name="Hansen M."/>
            <person name="Heiman D."/>
            <person name="Howarth C."/>
            <person name="Larimer J."/>
            <person name="Lui A."/>
            <person name="MacDonald P.J.P."/>
            <person name="McCowen C."/>
            <person name="Montmayeur A."/>
            <person name="Murphy C."/>
            <person name="Neiman D."/>
            <person name="Pearson M."/>
            <person name="Priest M."/>
            <person name="Roberts A."/>
            <person name="Saif S."/>
            <person name="Shea T."/>
            <person name="Sisk P."/>
            <person name="Stolte C."/>
            <person name="Sykes S."/>
            <person name="Wortman J."/>
            <person name="Nusbaum C."/>
            <person name="Birren B."/>
        </authorList>
    </citation>
    <scope>NUCLEOTIDE SEQUENCE [LARGE SCALE GENOMIC DNA]</scope>
    <source>
        <strain evidence="2">INRA-310</strain>
    </source>
</reference>